<dbReference type="OrthoDB" id="6228023at2759"/>
<dbReference type="Proteomes" id="UP000492820">
    <property type="component" value="Unassembled WGS sequence"/>
</dbReference>
<accession>U6JK99</accession>
<dbReference type="EMBL" id="APAU02000030">
    <property type="protein sequence ID" value="EUB60457.1"/>
    <property type="molecule type" value="Genomic_DNA"/>
</dbReference>
<keyword evidence="1" id="KW-0812">Transmembrane</keyword>
<reference evidence="2" key="3">
    <citation type="submission" date="2014-06" db="EMBL/GenBank/DDBJ databases">
        <authorList>
            <person name="Aslett M."/>
        </authorList>
    </citation>
    <scope>NUCLEOTIDE SEQUENCE</scope>
</reference>
<evidence type="ECO:0000313" key="5">
    <source>
        <dbReference type="Proteomes" id="UP000492820"/>
    </source>
</evidence>
<name>U6JK99_ECHGR</name>
<evidence type="ECO:0000256" key="1">
    <source>
        <dbReference type="SAM" id="Phobius"/>
    </source>
</evidence>
<dbReference type="AlphaFoldDB" id="U6JK99"/>
<gene>
    <name evidence="3 6" type="ORF">EGR_04651</name>
    <name evidence="2" type="ORF">EgrG_000684800</name>
</gene>
<reference evidence="2 5" key="2">
    <citation type="journal article" date="2013" name="Nature">
        <title>The genomes of four tapeworm species reveal adaptations to parasitism.</title>
        <authorList>
            <person name="Tsai I.J."/>
            <person name="Zarowiecki M."/>
            <person name="Holroyd N."/>
            <person name="Garciarrubio A."/>
            <person name="Sanchez-Flores A."/>
            <person name="Brooks K.L."/>
            <person name="Tracey A."/>
            <person name="Bobes R.J."/>
            <person name="Fragoso G."/>
            <person name="Sciutto E."/>
            <person name="Aslett M."/>
            <person name="Beasley H."/>
            <person name="Bennett H.M."/>
            <person name="Cai J."/>
            <person name="Camicia F."/>
            <person name="Clark R."/>
            <person name="Cucher M."/>
            <person name="De Silva N."/>
            <person name="Day T.A."/>
            <person name="Deplazes P."/>
            <person name="Estrada K."/>
            <person name="Fernandez C."/>
            <person name="Holland P.W."/>
            <person name="Hou J."/>
            <person name="Hu S."/>
            <person name="Huckvale T."/>
            <person name="Hung S.S."/>
            <person name="Kamenetzky L."/>
            <person name="Keane J.A."/>
            <person name="Kiss F."/>
            <person name="Koziol U."/>
            <person name="Lambert O."/>
            <person name="Liu K."/>
            <person name="Luo X."/>
            <person name="Luo Y."/>
            <person name="Macchiaroli N."/>
            <person name="Nichol S."/>
            <person name="Paps J."/>
            <person name="Parkinson J."/>
            <person name="Pouchkina-Stantcheva N."/>
            <person name="Riddiford N."/>
            <person name="Rosenzvit M."/>
            <person name="Salinas G."/>
            <person name="Wasmuth J.D."/>
            <person name="Zamanian M."/>
            <person name="Zheng Y."/>
            <person name="Cai X."/>
            <person name="Soberon X."/>
            <person name="Olson P.D."/>
            <person name="Laclette J.P."/>
            <person name="Brehm K."/>
            <person name="Berriman M."/>
            <person name="Garciarrubio A."/>
            <person name="Bobes R.J."/>
            <person name="Fragoso G."/>
            <person name="Sanchez-Flores A."/>
            <person name="Estrada K."/>
            <person name="Cevallos M.A."/>
            <person name="Morett E."/>
            <person name="Gonzalez V."/>
            <person name="Portillo T."/>
            <person name="Ochoa-Leyva A."/>
            <person name="Jose M.V."/>
            <person name="Sciutto E."/>
            <person name="Landa A."/>
            <person name="Jimenez L."/>
            <person name="Valdes V."/>
            <person name="Carrero J.C."/>
            <person name="Larralde C."/>
            <person name="Morales-Montor J."/>
            <person name="Limon-Lason J."/>
            <person name="Soberon X."/>
            <person name="Laclette J.P."/>
        </authorList>
    </citation>
    <scope>NUCLEOTIDE SEQUENCE [LARGE SCALE GENOMIC DNA]</scope>
</reference>
<protein>
    <submittedName>
        <fullName evidence="3 6">Uncharacterized protein</fullName>
    </submittedName>
</protein>
<evidence type="ECO:0000313" key="3">
    <source>
        <dbReference type="EMBL" id="EUB60457.1"/>
    </source>
</evidence>
<dbReference type="KEGG" id="egl:EGR_04651"/>
<feature type="transmembrane region" description="Helical" evidence="1">
    <location>
        <begin position="114"/>
        <end position="140"/>
    </location>
</feature>
<dbReference type="OMA" id="RSRICKC"/>
<organism evidence="3 4">
    <name type="scientific">Echinococcus granulosus</name>
    <name type="common">Hydatid tapeworm</name>
    <dbReference type="NCBI Taxonomy" id="6210"/>
    <lineage>
        <taxon>Eukaryota</taxon>
        <taxon>Metazoa</taxon>
        <taxon>Spiralia</taxon>
        <taxon>Lophotrochozoa</taxon>
        <taxon>Platyhelminthes</taxon>
        <taxon>Cestoda</taxon>
        <taxon>Eucestoda</taxon>
        <taxon>Cyclophyllidea</taxon>
        <taxon>Taeniidae</taxon>
        <taxon>Echinococcus</taxon>
        <taxon>Echinococcus granulosus group</taxon>
    </lineage>
</organism>
<evidence type="ECO:0000313" key="6">
    <source>
        <dbReference type="WBParaSite" id="EgrG_000684800"/>
    </source>
</evidence>
<dbReference type="WBParaSite" id="EgrG_000684800">
    <property type="protein sequence ID" value="EgrG_000684800"/>
    <property type="gene ID" value="EgrG_000684800"/>
</dbReference>
<keyword evidence="4" id="KW-1185">Reference proteome</keyword>
<dbReference type="EMBL" id="LK028588">
    <property type="protein sequence ID" value="CDS22859.1"/>
    <property type="molecule type" value="Genomic_DNA"/>
</dbReference>
<keyword evidence="1" id="KW-1133">Transmembrane helix</keyword>
<reference evidence="6" key="4">
    <citation type="submission" date="2020-10" db="UniProtKB">
        <authorList>
            <consortium name="WormBaseParasite"/>
        </authorList>
    </citation>
    <scope>IDENTIFICATION</scope>
</reference>
<dbReference type="RefSeq" id="XP_024351653.1">
    <property type="nucleotide sequence ID" value="XM_024493900.1"/>
</dbReference>
<keyword evidence="1" id="KW-0472">Membrane</keyword>
<proteinExistence type="predicted"/>
<sequence length="196" mass="21902">MSRICRWRYTPGCENATSGSIAPSDTCLDDFTCTCVKLGNCLSACALEECFNGCQPWSHWSVTCAFVFHGNPVHRNRSRICKCELQDSTYPQININSTCWQYSTCETKWELYRFLLFLFTCVVVIKLAVVVGTGLVAFFAPSPAEQHVPGFNLHPVDTTIGLAEDVSIAEDEERLKETVERGGNEEGREMGIKVEV</sequence>
<dbReference type="CTD" id="36340366"/>
<evidence type="ECO:0000313" key="4">
    <source>
        <dbReference type="Proteomes" id="UP000019149"/>
    </source>
</evidence>
<dbReference type="Proteomes" id="UP000019149">
    <property type="component" value="Unassembled WGS sequence"/>
</dbReference>
<reference evidence="3 4" key="1">
    <citation type="journal article" date="2013" name="Nat. Genet.">
        <title>The genome of the hydatid tapeworm Echinococcus granulosus.</title>
        <authorList>
            <person name="Zheng H."/>
            <person name="Zhang W."/>
            <person name="Zhang L."/>
            <person name="Zhang Z."/>
            <person name="Li J."/>
            <person name="Lu G."/>
            <person name="Zhu Y."/>
            <person name="Wang Y."/>
            <person name="Huang Y."/>
            <person name="Liu J."/>
            <person name="Kang H."/>
            <person name="Chen J."/>
            <person name="Wang L."/>
            <person name="Chen A."/>
            <person name="Yu S."/>
            <person name="Gao Z."/>
            <person name="Jin L."/>
            <person name="Gu W."/>
            <person name="Wang Z."/>
            <person name="Zhao L."/>
            <person name="Shi B."/>
            <person name="Wen H."/>
            <person name="Lin R."/>
            <person name="Jones M.K."/>
            <person name="Brejova B."/>
            <person name="Vinar T."/>
            <person name="Zhao G."/>
            <person name="McManus D.P."/>
            <person name="Chen Z."/>
            <person name="Zhou Y."/>
            <person name="Wang S."/>
        </authorList>
    </citation>
    <scope>NUCLEOTIDE SEQUENCE [LARGE SCALE GENOMIC DNA]</scope>
</reference>
<dbReference type="GeneID" id="36340366"/>
<evidence type="ECO:0000313" key="2">
    <source>
        <dbReference type="EMBL" id="CDS22859.1"/>
    </source>
</evidence>